<evidence type="ECO:0000313" key="7">
    <source>
        <dbReference type="EMBL" id="QQP39657.1"/>
    </source>
</evidence>
<dbReference type="Gene3D" id="3.30.40.10">
    <property type="entry name" value="Zinc/RING finger domain, C3HC4 (zinc finger)"/>
    <property type="match status" value="1"/>
</dbReference>
<dbReference type="PROSITE" id="PS50178">
    <property type="entry name" value="ZF_FYVE"/>
    <property type="match status" value="1"/>
</dbReference>
<reference evidence="8" key="1">
    <citation type="submission" date="2021-01" db="EMBL/GenBank/DDBJ databases">
        <title>Caligus Genome Assembly.</title>
        <authorList>
            <person name="Gallardo-Escarate C."/>
        </authorList>
    </citation>
    <scope>NUCLEOTIDE SEQUENCE [LARGE SCALE GENOMIC DNA]</scope>
</reference>
<dbReference type="GO" id="GO:0031901">
    <property type="term" value="C:early endosome membrane"/>
    <property type="evidence" value="ECO:0007669"/>
    <property type="project" value="TreeGrafter"/>
</dbReference>
<dbReference type="InterPro" id="IPR017455">
    <property type="entry name" value="Znf_FYVE-rel"/>
</dbReference>
<keyword evidence="3" id="KW-0862">Zinc</keyword>
<dbReference type="AlphaFoldDB" id="A0A7T8JY91"/>
<dbReference type="InterPro" id="IPR013083">
    <property type="entry name" value="Znf_RING/FYVE/PHD"/>
</dbReference>
<evidence type="ECO:0000313" key="8">
    <source>
        <dbReference type="Proteomes" id="UP000595437"/>
    </source>
</evidence>
<feature type="domain" description="FYVE-type" evidence="6">
    <location>
        <begin position="116"/>
        <end position="169"/>
    </location>
</feature>
<feature type="compositionally biased region" description="Acidic residues" evidence="5">
    <location>
        <begin position="74"/>
        <end position="83"/>
    </location>
</feature>
<dbReference type="InterPro" id="IPR024608">
    <property type="entry name" value="SARA-like_SBD"/>
</dbReference>
<dbReference type="SMART" id="SM01422">
    <property type="entry name" value="SARA"/>
    <property type="match status" value="1"/>
</dbReference>
<dbReference type="GO" id="GO:0008270">
    <property type="term" value="F:zinc ion binding"/>
    <property type="evidence" value="ECO:0007669"/>
    <property type="project" value="UniProtKB-KW"/>
</dbReference>
<evidence type="ECO:0000259" key="6">
    <source>
        <dbReference type="PROSITE" id="PS50178"/>
    </source>
</evidence>
<dbReference type="Pfam" id="PF11409">
    <property type="entry name" value="SARA"/>
    <property type="match status" value="1"/>
</dbReference>
<proteinExistence type="predicted"/>
<evidence type="ECO:0000256" key="1">
    <source>
        <dbReference type="ARBA" id="ARBA00022723"/>
    </source>
</evidence>
<feature type="compositionally biased region" description="Basic and acidic residues" evidence="5">
    <location>
        <begin position="60"/>
        <end position="73"/>
    </location>
</feature>
<dbReference type="InterPro" id="IPR037145">
    <property type="entry name" value="SARA_Smad-bd_sf"/>
</dbReference>
<dbReference type="Proteomes" id="UP000595437">
    <property type="component" value="Chromosome 14"/>
</dbReference>
<dbReference type="Gene3D" id="4.10.720.10">
    <property type="entry name" value="Smad anchor for receptor activation, Smad-binding domain"/>
    <property type="match status" value="1"/>
</dbReference>
<feature type="region of interest" description="Disordered" evidence="5">
    <location>
        <begin position="177"/>
        <end position="202"/>
    </location>
</feature>
<dbReference type="OrthoDB" id="5872154at2759"/>
<dbReference type="SMART" id="SM00064">
    <property type="entry name" value="FYVE"/>
    <property type="match status" value="1"/>
</dbReference>
<evidence type="ECO:0000256" key="3">
    <source>
        <dbReference type="ARBA" id="ARBA00022833"/>
    </source>
</evidence>
<sequence length="232" mass="24978">DIPDSGARPKEPSSEDDNDVPTDSPPPYSEIDPMKSSIEDDSGQRPQPVPHRPTSLAIQPEERNAGFEGGRQDENEEEDDDDVSSSQPIMGPPGSTPAIPNVSLVPDPLQGLTLSCMICDIKFTLTKRRHHCRACGKVLCNHCCSDRFILPCMDNKDARVCKPCKGILERLKRAEELANNSSNSSGSRGTEADHRPNPSNPMEYCSTLPPHVQVAASGGAAANPPSVMVLLA</sequence>
<dbReference type="EMBL" id="CP045903">
    <property type="protein sequence ID" value="QQP39657.1"/>
    <property type="molecule type" value="Genomic_DNA"/>
</dbReference>
<organism evidence="7 8">
    <name type="scientific">Caligus rogercresseyi</name>
    <name type="common">Sea louse</name>
    <dbReference type="NCBI Taxonomy" id="217165"/>
    <lineage>
        <taxon>Eukaryota</taxon>
        <taxon>Metazoa</taxon>
        <taxon>Ecdysozoa</taxon>
        <taxon>Arthropoda</taxon>
        <taxon>Crustacea</taxon>
        <taxon>Multicrustacea</taxon>
        <taxon>Hexanauplia</taxon>
        <taxon>Copepoda</taxon>
        <taxon>Siphonostomatoida</taxon>
        <taxon>Caligidae</taxon>
        <taxon>Caligus</taxon>
    </lineage>
</organism>
<dbReference type="PANTHER" id="PTHR46319">
    <property type="entry name" value="ZINC FINGER FYVE DOMAIN-CONTAINING PROTEIN"/>
    <property type="match status" value="1"/>
</dbReference>
<dbReference type="InterPro" id="IPR011011">
    <property type="entry name" value="Znf_FYVE_PHD"/>
</dbReference>
<keyword evidence="1" id="KW-0479">Metal-binding</keyword>
<dbReference type="InterPro" id="IPR000306">
    <property type="entry name" value="Znf_FYVE"/>
</dbReference>
<feature type="non-terminal residue" evidence="7">
    <location>
        <position position="1"/>
    </location>
</feature>
<evidence type="ECO:0000256" key="4">
    <source>
        <dbReference type="PROSITE-ProRule" id="PRU00091"/>
    </source>
</evidence>
<dbReference type="PANTHER" id="PTHR46319:SF3">
    <property type="entry name" value="ZINC FINGER FYVE DOMAIN-CONTAINING PROTEIN"/>
    <property type="match status" value="1"/>
</dbReference>
<dbReference type="SUPFAM" id="SSF57903">
    <property type="entry name" value="FYVE/PHD zinc finger"/>
    <property type="match status" value="1"/>
</dbReference>
<gene>
    <name evidence="7" type="ORF">FKW44_020608</name>
</gene>
<dbReference type="GO" id="GO:0016197">
    <property type="term" value="P:endosomal transport"/>
    <property type="evidence" value="ECO:0007669"/>
    <property type="project" value="TreeGrafter"/>
</dbReference>
<evidence type="ECO:0000256" key="2">
    <source>
        <dbReference type="ARBA" id="ARBA00022771"/>
    </source>
</evidence>
<keyword evidence="8" id="KW-1185">Reference proteome</keyword>
<keyword evidence="2 4" id="KW-0863">Zinc-finger</keyword>
<name>A0A7T8JY91_CALRO</name>
<accession>A0A7T8JY91</accession>
<dbReference type="Pfam" id="PF01363">
    <property type="entry name" value="FYVE"/>
    <property type="match status" value="1"/>
</dbReference>
<protein>
    <recommendedName>
        <fullName evidence="6">FYVE-type domain-containing protein</fullName>
    </recommendedName>
</protein>
<feature type="non-terminal residue" evidence="7">
    <location>
        <position position="232"/>
    </location>
</feature>
<evidence type="ECO:0000256" key="5">
    <source>
        <dbReference type="SAM" id="MobiDB-lite"/>
    </source>
</evidence>
<feature type="region of interest" description="Disordered" evidence="5">
    <location>
        <begin position="1"/>
        <end position="102"/>
    </location>
</feature>